<evidence type="ECO:0000313" key="3">
    <source>
        <dbReference type="Proteomes" id="UP000464577"/>
    </source>
</evidence>
<feature type="transmembrane region" description="Helical" evidence="1">
    <location>
        <begin position="43"/>
        <end position="67"/>
    </location>
</feature>
<reference evidence="2 3" key="1">
    <citation type="submission" date="2019-11" db="EMBL/GenBank/DDBJ databases">
        <title>Spirosoma endbachense sp. nov., isolated from a natural salt meadow.</title>
        <authorList>
            <person name="Rojas J."/>
            <person name="Ambika Manirajan B."/>
            <person name="Ratering S."/>
            <person name="Suarez C."/>
            <person name="Geissler-Plaum R."/>
            <person name="Schnell S."/>
        </authorList>
    </citation>
    <scope>NUCLEOTIDE SEQUENCE [LARGE SCALE GENOMIC DNA]</scope>
    <source>
        <strain evidence="2 3">I-24</strain>
    </source>
</reference>
<protein>
    <recommendedName>
        <fullName evidence="4">SGNH/GDSL hydrolase family protein</fullName>
    </recommendedName>
</protein>
<dbReference type="AlphaFoldDB" id="A0A6P1WBE2"/>
<gene>
    <name evidence="2" type="ORF">GJR95_41350</name>
</gene>
<name>A0A6P1WBE2_9BACT</name>
<dbReference type="EMBL" id="CP045997">
    <property type="protein sequence ID" value="QHW01087.1"/>
    <property type="molecule type" value="Genomic_DNA"/>
</dbReference>
<dbReference type="SUPFAM" id="SSF52266">
    <property type="entry name" value="SGNH hydrolase"/>
    <property type="match status" value="1"/>
</dbReference>
<dbReference type="Gene3D" id="3.40.50.1110">
    <property type="entry name" value="SGNH hydrolase"/>
    <property type="match status" value="1"/>
</dbReference>
<dbReference type="Proteomes" id="UP000464577">
    <property type="component" value="Chromosome"/>
</dbReference>
<dbReference type="InterPro" id="IPR036514">
    <property type="entry name" value="SGNH_hydro_sf"/>
</dbReference>
<keyword evidence="1" id="KW-1133">Transmembrane helix</keyword>
<keyword evidence="1" id="KW-0812">Transmembrane</keyword>
<keyword evidence="3" id="KW-1185">Reference proteome</keyword>
<dbReference type="KEGG" id="senf:GJR95_41350"/>
<keyword evidence="1" id="KW-0472">Membrane</keyword>
<dbReference type="GO" id="GO:0016788">
    <property type="term" value="F:hydrolase activity, acting on ester bonds"/>
    <property type="evidence" value="ECO:0007669"/>
    <property type="project" value="UniProtKB-ARBA"/>
</dbReference>
<feature type="transmembrane region" description="Helical" evidence="1">
    <location>
        <begin position="79"/>
        <end position="99"/>
    </location>
</feature>
<organism evidence="2 3">
    <name type="scientific">Spirosoma endbachense</name>
    <dbReference type="NCBI Taxonomy" id="2666025"/>
    <lineage>
        <taxon>Bacteria</taxon>
        <taxon>Pseudomonadati</taxon>
        <taxon>Bacteroidota</taxon>
        <taxon>Cytophagia</taxon>
        <taxon>Cytophagales</taxon>
        <taxon>Cytophagaceae</taxon>
        <taxon>Spirosoma</taxon>
    </lineage>
</organism>
<evidence type="ECO:0008006" key="4">
    <source>
        <dbReference type="Google" id="ProtNLM"/>
    </source>
</evidence>
<sequence>MNTQLKFYRFFYWAITLLLLGSIPVLCAQVMREKPPGAPPEVVSVYSILYIIIGCSVISVISYVLLYGKSWAKGSVLSLISFVLSWFTLEGICALVLHWKDGTPLVSPQRTVLQRDPIATRRTNFSLIRYDSLGMSRPSPGQYETIYSIKESQLIHGKQTVLEKNRPVAYHIDSLSRRITPFDKSQSVGKYALFLGCSFTYGESVSDTSTIPYFFGRQTGYHPYNYGVSGHSPAHMLALLQTINIRKEVAEKKGVAFYTYIEDHLARVAPSTRWAYNSDGYLPHVNADKLTIDGSYAQKHPVRLKLIQWMYKSNVARLFKLNFPRKYSTEQYRRFVNIVRKSKDLYNQQFGNDNFYVVIFPMYPMETELRQLFDQARIKVIDYSNLLTWKTAYDGMHPNEAAYERVAEKLADDLDSKLEQPITLR</sequence>
<proteinExistence type="predicted"/>
<evidence type="ECO:0000256" key="1">
    <source>
        <dbReference type="SAM" id="Phobius"/>
    </source>
</evidence>
<accession>A0A6P1WBE2</accession>
<evidence type="ECO:0000313" key="2">
    <source>
        <dbReference type="EMBL" id="QHW01087.1"/>
    </source>
</evidence>
<dbReference type="RefSeq" id="WP_162391479.1">
    <property type="nucleotide sequence ID" value="NZ_CP045997.1"/>
</dbReference>